<name>A0A7I7TFB6_9MYCO</name>
<dbReference type="EMBL" id="AP022596">
    <property type="protein sequence ID" value="BBY67730.1"/>
    <property type="molecule type" value="Genomic_DNA"/>
</dbReference>
<feature type="domain" description="HAMP" evidence="13">
    <location>
        <begin position="186"/>
        <end position="239"/>
    </location>
</feature>
<dbReference type="Proteomes" id="UP000467148">
    <property type="component" value="Chromosome"/>
</dbReference>
<dbReference type="SUPFAM" id="SSF47384">
    <property type="entry name" value="Homodimeric domain of signal transducing histidine kinase"/>
    <property type="match status" value="1"/>
</dbReference>
<keyword evidence="7 14" id="KW-0418">Kinase</keyword>
<keyword evidence="15" id="KW-1185">Reference proteome</keyword>
<dbReference type="InterPro" id="IPR003660">
    <property type="entry name" value="HAMP_dom"/>
</dbReference>
<evidence type="ECO:0000256" key="5">
    <source>
        <dbReference type="ARBA" id="ARBA00022679"/>
    </source>
</evidence>
<proteinExistence type="predicted"/>
<dbReference type="SMART" id="SM00304">
    <property type="entry name" value="HAMP"/>
    <property type="match status" value="1"/>
</dbReference>
<evidence type="ECO:0000256" key="3">
    <source>
        <dbReference type="ARBA" id="ARBA00012438"/>
    </source>
</evidence>
<keyword evidence="4" id="KW-0597">Phosphoprotein</keyword>
<keyword evidence="8 11" id="KW-1133">Transmembrane helix</keyword>
<evidence type="ECO:0000256" key="9">
    <source>
        <dbReference type="ARBA" id="ARBA00023012"/>
    </source>
</evidence>
<keyword evidence="6 11" id="KW-0812">Transmembrane</keyword>
<feature type="transmembrane region" description="Helical" evidence="11">
    <location>
        <begin position="162"/>
        <end position="185"/>
    </location>
</feature>
<dbReference type="SMART" id="SM00388">
    <property type="entry name" value="HisKA"/>
    <property type="match status" value="1"/>
</dbReference>
<dbReference type="InterPro" id="IPR036097">
    <property type="entry name" value="HisK_dim/P_sf"/>
</dbReference>
<keyword evidence="10 11" id="KW-0472">Membrane</keyword>
<dbReference type="Pfam" id="PF00512">
    <property type="entry name" value="HisKA"/>
    <property type="match status" value="1"/>
</dbReference>
<dbReference type="InterPro" id="IPR036890">
    <property type="entry name" value="HATPase_C_sf"/>
</dbReference>
<dbReference type="Gene3D" id="3.30.565.10">
    <property type="entry name" value="Histidine kinase-like ATPase, C-terminal domain"/>
    <property type="match status" value="1"/>
</dbReference>
<evidence type="ECO:0000256" key="4">
    <source>
        <dbReference type="ARBA" id="ARBA00022553"/>
    </source>
</evidence>
<dbReference type="SUPFAM" id="SSF55874">
    <property type="entry name" value="ATPase domain of HSP90 chaperone/DNA topoisomerase II/histidine kinase"/>
    <property type="match status" value="1"/>
</dbReference>
<feature type="domain" description="Histidine kinase" evidence="12">
    <location>
        <begin position="247"/>
        <end position="456"/>
    </location>
</feature>
<dbReference type="KEGG" id="mhev:MHEL_59730"/>
<dbReference type="PROSITE" id="PS50885">
    <property type="entry name" value="HAMP"/>
    <property type="match status" value="1"/>
</dbReference>
<dbReference type="CDD" id="cd00075">
    <property type="entry name" value="HATPase"/>
    <property type="match status" value="1"/>
</dbReference>
<evidence type="ECO:0000256" key="10">
    <source>
        <dbReference type="ARBA" id="ARBA00023136"/>
    </source>
</evidence>
<evidence type="ECO:0000256" key="11">
    <source>
        <dbReference type="SAM" id="Phobius"/>
    </source>
</evidence>
<evidence type="ECO:0000256" key="7">
    <source>
        <dbReference type="ARBA" id="ARBA00022777"/>
    </source>
</evidence>
<dbReference type="PANTHER" id="PTHR45436:SF5">
    <property type="entry name" value="SENSOR HISTIDINE KINASE TRCS"/>
    <property type="match status" value="1"/>
</dbReference>
<dbReference type="GO" id="GO:0005886">
    <property type="term" value="C:plasma membrane"/>
    <property type="evidence" value="ECO:0007669"/>
    <property type="project" value="UniProtKB-SubCell"/>
</dbReference>
<dbReference type="Pfam" id="PF00672">
    <property type="entry name" value="HAMP"/>
    <property type="match status" value="1"/>
</dbReference>
<dbReference type="InterPro" id="IPR003661">
    <property type="entry name" value="HisK_dim/P_dom"/>
</dbReference>
<evidence type="ECO:0000259" key="13">
    <source>
        <dbReference type="PROSITE" id="PS50885"/>
    </source>
</evidence>
<keyword evidence="9" id="KW-0902">Two-component regulatory system</keyword>
<dbReference type="PROSITE" id="PS50109">
    <property type="entry name" value="HIS_KIN"/>
    <property type="match status" value="1"/>
</dbReference>
<evidence type="ECO:0000256" key="2">
    <source>
        <dbReference type="ARBA" id="ARBA00004236"/>
    </source>
</evidence>
<dbReference type="Gene3D" id="1.10.287.130">
    <property type="match status" value="1"/>
</dbReference>
<evidence type="ECO:0000313" key="15">
    <source>
        <dbReference type="Proteomes" id="UP000467148"/>
    </source>
</evidence>
<evidence type="ECO:0000256" key="6">
    <source>
        <dbReference type="ARBA" id="ARBA00022692"/>
    </source>
</evidence>
<comment type="catalytic activity">
    <reaction evidence="1">
        <text>ATP + protein L-histidine = ADP + protein N-phospho-L-histidine.</text>
        <dbReference type="EC" id="2.7.13.3"/>
    </reaction>
</comment>
<dbReference type="InterPro" id="IPR005467">
    <property type="entry name" value="His_kinase_dom"/>
</dbReference>
<evidence type="ECO:0000256" key="8">
    <source>
        <dbReference type="ARBA" id="ARBA00022989"/>
    </source>
</evidence>
<gene>
    <name evidence="14" type="ORF">MHEL_59730</name>
</gene>
<dbReference type="Gene3D" id="6.10.340.10">
    <property type="match status" value="1"/>
</dbReference>
<dbReference type="EC" id="2.7.13.3" evidence="3"/>
<organism evidence="14 15">
    <name type="scientific">Mycolicibacterium helvum</name>
    <dbReference type="NCBI Taxonomy" id="1534349"/>
    <lineage>
        <taxon>Bacteria</taxon>
        <taxon>Bacillati</taxon>
        <taxon>Actinomycetota</taxon>
        <taxon>Actinomycetes</taxon>
        <taxon>Mycobacteriales</taxon>
        <taxon>Mycobacteriaceae</taxon>
        <taxon>Mycolicibacterium</taxon>
    </lineage>
</organism>
<evidence type="ECO:0000256" key="1">
    <source>
        <dbReference type="ARBA" id="ARBA00000085"/>
    </source>
</evidence>
<dbReference type="AlphaFoldDB" id="A0A7I7TFB6"/>
<dbReference type="CDD" id="cd00082">
    <property type="entry name" value="HisKA"/>
    <property type="match status" value="1"/>
</dbReference>
<accession>A0A7I7TFB6</accession>
<feature type="transmembrane region" description="Helical" evidence="11">
    <location>
        <begin position="20"/>
        <end position="41"/>
    </location>
</feature>
<dbReference type="GO" id="GO:0000155">
    <property type="term" value="F:phosphorelay sensor kinase activity"/>
    <property type="evidence" value="ECO:0007669"/>
    <property type="project" value="InterPro"/>
</dbReference>
<comment type="subcellular location">
    <subcellularLocation>
        <location evidence="2">Cell membrane</location>
    </subcellularLocation>
</comment>
<dbReference type="PRINTS" id="PR00344">
    <property type="entry name" value="BCTRLSENSOR"/>
</dbReference>
<dbReference type="InterPro" id="IPR050428">
    <property type="entry name" value="TCS_sensor_his_kinase"/>
</dbReference>
<sequence length="462" mass="48730">MGGVSLRMPRWSIATRSAVIAGVVVLVALAIAGAGLTALFYRSLIAGVDAAASGRVRDVAAGLQEDPPAQLDDPLLATDQRIDEVQIIDTHGAVVRKSDSAPDNPLVAPDKIGNTLLVGIVPDLPIDSDMRISAQTLDSPNGRFTVLVAGGDEAVESTVQTAAILLLLAAPVVMGVAGVATYRLVRRSLRSVDAIRAQVAAISTSDLAERVPVPSSNDEITALALTMNDMLARIEAGHAAQRRFVGDASHELRSPLTAIISALDVAIAHPDLLDVDLARETLVPEAQRMRTLVEDLLLLARADERGLVLHRELVRLDEIAVGELARLRRTCTHATHIHACEVELSGDGRALSRVVRNLLENAARHAFSRVEIVVSEDCDFAVLTVSDDGPGIPPADRLRVFDRFVRLDSARSRAGGGTGLGLSIAAEIVNAHGGTITVADRLGGGTVVKVQLPLRAASDSSR</sequence>
<dbReference type="InterPro" id="IPR004358">
    <property type="entry name" value="Sig_transdc_His_kin-like_C"/>
</dbReference>
<dbReference type="CDD" id="cd06225">
    <property type="entry name" value="HAMP"/>
    <property type="match status" value="1"/>
</dbReference>
<reference evidence="14 15" key="1">
    <citation type="journal article" date="2019" name="Emerg. Microbes Infect.">
        <title>Comprehensive subspecies identification of 175 nontuberculous mycobacteria species based on 7547 genomic profiles.</title>
        <authorList>
            <person name="Matsumoto Y."/>
            <person name="Kinjo T."/>
            <person name="Motooka D."/>
            <person name="Nabeya D."/>
            <person name="Jung N."/>
            <person name="Uechi K."/>
            <person name="Horii T."/>
            <person name="Iida T."/>
            <person name="Fujita J."/>
            <person name="Nakamura S."/>
        </authorList>
    </citation>
    <scope>NUCLEOTIDE SEQUENCE [LARGE SCALE GENOMIC DNA]</scope>
    <source>
        <strain evidence="14 15">JCM 30396</strain>
    </source>
</reference>
<keyword evidence="5" id="KW-0808">Transferase</keyword>
<dbReference type="PANTHER" id="PTHR45436">
    <property type="entry name" value="SENSOR HISTIDINE KINASE YKOH"/>
    <property type="match status" value="1"/>
</dbReference>
<dbReference type="SMART" id="SM00387">
    <property type="entry name" value="HATPase_c"/>
    <property type="match status" value="1"/>
</dbReference>
<dbReference type="Pfam" id="PF02518">
    <property type="entry name" value="HATPase_c"/>
    <property type="match status" value="1"/>
</dbReference>
<protein>
    <recommendedName>
        <fullName evidence="3">histidine kinase</fullName>
        <ecNumber evidence="3">2.7.13.3</ecNumber>
    </recommendedName>
</protein>
<evidence type="ECO:0000313" key="14">
    <source>
        <dbReference type="EMBL" id="BBY67730.1"/>
    </source>
</evidence>
<dbReference type="SUPFAM" id="SSF158472">
    <property type="entry name" value="HAMP domain-like"/>
    <property type="match status" value="1"/>
</dbReference>
<evidence type="ECO:0000259" key="12">
    <source>
        <dbReference type="PROSITE" id="PS50109"/>
    </source>
</evidence>
<dbReference type="InterPro" id="IPR003594">
    <property type="entry name" value="HATPase_dom"/>
</dbReference>